<organism evidence="1 2">
    <name type="scientific">Lactiplantibacillus plantarum</name>
    <name type="common">Lactobacillus plantarum</name>
    <dbReference type="NCBI Taxonomy" id="1590"/>
    <lineage>
        <taxon>Bacteria</taxon>
        <taxon>Bacillati</taxon>
        <taxon>Bacillota</taxon>
        <taxon>Bacilli</taxon>
        <taxon>Lactobacillales</taxon>
        <taxon>Lactobacillaceae</taxon>
        <taxon>Lactiplantibacillus</taxon>
    </lineage>
</organism>
<name>A0A162F183_LACPN</name>
<proteinExistence type="predicted"/>
<comment type="caution">
    <text evidence="1">The sequence shown here is derived from an EMBL/GenBank/DDBJ whole genome shotgun (WGS) entry which is preliminary data.</text>
</comment>
<sequence>MSKQEKMSPEIAAFENLDREAGPRLFLEIANYIPVSLEQLAADSYKRSSNHQLNQTLMFGTVTQCFPNVKVSENVENRQDFLQIALDEGFDVYVAQSEAGLQQPFRLADLVGQRTVLTISNLIKVPDPDFEQDRIVALGSIQRGQEILGRRYYNKSLDESSMDFKHQTPQTGTITYVNGGDKPFVRIAYNGMTITTTPGRLGYYSEAFPFQDDLYVGKRISFYIRSVEKLDKKAGFNLNGKPYTVPTDKRINLSGTLYEFSITRKPLLTSPLQQLKSLYLSHALCSAKIAKIDPVKGLLVEVVPSVQLKGYISDKLRKQIKGENFDQMDSFLHTPVTVEITRIQPNHETNFLNGAVMIQSIPNGFARDSNPKFVM</sequence>
<dbReference type="RefSeq" id="WP_063489554.1">
    <property type="nucleotide sequence ID" value="NZ_CAKMBJ010000012.1"/>
</dbReference>
<dbReference type="EMBL" id="LUXM01000024">
    <property type="protein sequence ID" value="KZU95959.1"/>
    <property type="molecule type" value="Genomic_DNA"/>
</dbReference>
<protein>
    <submittedName>
        <fullName evidence="1">Uncharacterized protein</fullName>
    </submittedName>
</protein>
<reference evidence="1 2" key="1">
    <citation type="submission" date="2016-03" db="EMBL/GenBank/DDBJ databases">
        <title>Comparative genomics of 54 Lactobacillus plantarum strains reveals genomic uncoupling from niche constraints.</title>
        <authorList>
            <person name="Martino M.E."/>
        </authorList>
    </citation>
    <scope>NUCLEOTIDE SEQUENCE [LARGE SCALE GENOMIC DNA]</scope>
    <source>
        <strain evidence="1 2">19.1</strain>
    </source>
</reference>
<accession>A0A162F183</accession>
<evidence type="ECO:0000313" key="1">
    <source>
        <dbReference type="EMBL" id="KZU95959.1"/>
    </source>
</evidence>
<dbReference type="AlphaFoldDB" id="A0A162F183"/>
<dbReference type="Proteomes" id="UP000076882">
    <property type="component" value="Unassembled WGS sequence"/>
</dbReference>
<evidence type="ECO:0000313" key="2">
    <source>
        <dbReference type="Proteomes" id="UP000076882"/>
    </source>
</evidence>
<gene>
    <name evidence="1" type="ORF">Lp19_1238</name>
</gene>
<dbReference type="PATRIC" id="fig|1590.201.peg.1018"/>